<reference evidence="1 2" key="1">
    <citation type="submission" date="2018-03" db="EMBL/GenBank/DDBJ databases">
        <title>Draft genome sequence of Rohu Carp (Labeo rohita).</title>
        <authorList>
            <person name="Das P."/>
            <person name="Kushwaha B."/>
            <person name="Joshi C.G."/>
            <person name="Kumar D."/>
            <person name="Nagpure N.S."/>
            <person name="Sahoo L."/>
            <person name="Das S.P."/>
            <person name="Bit A."/>
            <person name="Patnaik S."/>
            <person name="Meher P.K."/>
            <person name="Jayasankar P."/>
            <person name="Koringa P.G."/>
            <person name="Patel N.V."/>
            <person name="Hinsu A.T."/>
            <person name="Kumar R."/>
            <person name="Pandey M."/>
            <person name="Agarwal S."/>
            <person name="Srivastava S."/>
            <person name="Singh M."/>
            <person name="Iquebal M.A."/>
            <person name="Jaiswal S."/>
            <person name="Angadi U.B."/>
            <person name="Kumar N."/>
            <person name="Raza M."/>
            <person name="Shah T.M."/>
            <person name="Rai A."/>
            <person name="Jena J.K."/>
        </authorList>
    </citation>
    <scope>NUCLEOTIDE SEQUENCE [LARGE SCALE GENOMIC DNA]</scope>
    <source>
        <strain evidence="1">DASCIFA01</strain>
        <tissue evidence="1">Testis</tissue>
    </source>
</reference>
<evidence type="ECO:0000313" key="2">
    <source>
        <dbReference type="Proteomes" id="UP000290572"/>
    </source>
</evidence>
<comment type="caution">
    <text evidence="1">The sequence shown here is derived from an EMBL/GenBank/DDBJ whole genome shotgun (WGS) entry which is preliminary data.</text>
</comment>
<proteinExistence type="predicted"/>
<keyword evidence="2" id="KW-1185">Reference proteome</keyword>
<gene>
    <name evidence="1" type="ORF">ROHU_016872</name>
</gene>
<protein>
    <submittedName>
        <fullName evidence="1">Epithelial-stromal interaction 1</fullName>
    </submittedName>
</protein>
<organism evidence="1 2">
    <name type="scientific">Labeo rohita</name>
    <name type="common">Indian major carp</name>
    <name type="synonym">Cyprinus rohita</name>
    <dbReference type="NCBI Taxonomy" id="84645"/>
    <lineage>
        <taxon>Eukaryota</taxon>
        <taxon>Metazoa</taxon>
        <taxon>Chordata</taxon>
        <taxon>Craniata</taxon>
        <taxon>Vertebrata</taxon>
        <taxon>Euteleostomi</taxon>
        <taxon>Actinopterygii</taxon>
        <taxon>Neopterygii</taxon>
        <taxon>Teleostei</taxon>
        <taxon>Ostariophysi</taxon>
        <taxon>Cypriniformes</taxon>
        <taxon>Cyprinidae</taxon>
        <taxon>Labeoninae</taxon>
        <taxon>Labeonini</taxon>
        <taxon>Labeo</taxon>
    </lineage>
</organism>
<dbReference type="Proteomes" id="UP000290572">
    <property type="component" value="Unassembled WGS sequence"/>
</dbReference>
<sequence>MYAYPLFRRQSATSSRLLMAPSEEAKRLENVETGRAKPKEEVLTEASTFVSTNGGDPSDQFLVLAHCKLQFGKYQGQCPVA</sequence>
<accession>A0A498NIA5</accession>
<name>A0A498NIA5_LABRO</name>
<dbReference type="AlphaFoldDB" id="A0A498NIA5"/>
<evidence type="ECO:0000313" key="1">
    <source>
        <dbReference type="EMBL" id="RXN31551.1"/>
    </source>
</evidence>
<dbReference type="EMBL" id="QBIY01011445">
    <property type="protein sequence ID" value="RXN31551.1"/>
    <property type="molecule type" value="Genomic_DNA"/>
</dbReference>